<protein>
    <submittedName>
        <fullName evidence="13">Putative Outer membrane porin OpcP</fullName>
    </submittedName>
</protein>
<gene>
    <name evidence="13" type="ORF">RALSY_30527</name>
</gene>
<evidence type="ECO:0000256" key="1">
    <source>
        <dbReference type="ARBA" id="ARBA00004571"/>
    </source>
</evidence>
<keyword evidence="4" id="KW-1134">Transmembrane beta strand</keyword>
<comment type="subunit">
    <text evidence="2">Homotrimer.</text>
</comment>
<dbReference type="PANTHER" id="PTHR34501">
    <property type="entry name" value="PROTEIN YDDL-RELATED"/>
    <property type="match status" value="1"/>
</dbReference>
<feature type="chain" id="PRO_5003441959" evidence="11">
    <location>
        <begin position="22"/>
        <end position="351"/>
    </location>
</feature>
<dbReference type="EMBL" id="FR854088">
    <property type="protein sequence ID" value="CCA88772.1"/>
    <property type="molecule type" value="Genomic_DNA"/>
</dbReference>
<comment type="subcellular location">
    <subcellularLocation>
        <location evidence="1">Cell outer membrane</location>
        <topology evidence="1">Multi-pass membrane protein</topology>
    </subcellularLocation>
</comment>
<dbReference type="InterPro" id="IPR033900">
    <property type="entry name" value="Gram_neg_porin_domain"/>
</dbReference>
<feature type="signal peptide" evidence="11">
    <location>
        <begin position="1"/>
        <end position="21"/>
    </location>
</feature>
<dbReference type="GO" id="GO:0006811">
    <property type="term" value="P:monoatomic ion transport"/>
    <property type="evidence" value="ECO:0007669"/>
    <property type="project" value="UniProtKB-KW"/>
</dbReference>
<dbReference type="GO" id="GO:0015288">
    <property type="term" value="F:porin activity"/>
    <property type="evidence" value="ECO:0007669"/>
    <property type="project" value="UniProtKB-KW"/>
</dbReference>
<evidence type="ECO:0000256" key="2">
    <source>
        <dbReference type="ARBA" id="ARBA00011233"/>
    </source>
</evidence>
<dbReference type="GO" id="GO:0009279">
    <property type="term" value="C:cell outer membrane"/>
    <property type="evidence" value="ECO:0007669"/>
    <property type="project" value="UniProtKB-SubCell"/>
</dbReference>
<proteinExistence type="predicted"/>
<dbReference type="SUPFAM" id="SSF56935">
    <property type="entry name" value="Porins"/>
    <property type="match status" value="1"/>
</dbReference>
<sequence>MVSKKKIAVAIAMTWCGAAAAQSSVTLYGLVDAGVTYTNNGTSNGKSGPTFQFMSGSSQGDRWGLKGTEDLGGGTKALFNLESGYQLSNGQAGQGGKMFGRSAFVGLSGNWGELTLGRQYDFIGWYLPAYAIGANTPAGLLAWSLPAYAAGGYSLDNRVWGDWVDNAVKYVSPTFAGFSFGAMYGFGETPGSVAKNSTMNFVVNYENGPFSTSASYYSQRDAVGSGRQTIYIGGAAYNIGKARIFALVSDVRIHGGTDPRATTAEVGATYGLTPNLTVGGGYQYQRRNNDLGSASQFTASLDYALSKRTDVYTVAAYGHDNAFGAQAVAALGYPSTTSSQFALRIGMRHKF</sequence>
<dbReference type="GO" id="GO:0046930">
    <property type="term" value="C:pore complex"/>
    <property type="evidence" value="ECO:0007669"/>
    <property type="project" value="UniProtKB-KW"/>
</dbReference>
<accession>G3A4D7</accession>
<evidence type="ECO:0000256" key="9">
    <source>
        <dbReference type="ARBA" id="ARBA00023136"/>
    </source>
</evidence>
<evidence type="ECO:0000256" key="6">
    <source>
        <dbReference type="ARBA" id="ARBA00022729"/>
    </source>
</evidence>
<dbReference type="InterPro" id="IPR050298">
    <property type="entry name" value="Gram-neg_bact_OMP"/>
</dbReference>
<evidence type="ECO:0000256" key="4">
    <source>
        <dbReference type="ARBA" id="ARBA00022452"/>
    </source>
</evidence>
<evidence type="ECO:0000256" key="8">
    <source>
        <dbReference type="ARBA" id="ARBA00023114"/>
    </source>
</evidence>
<keyword evidence="5" id="KW-0812">Transmembrane</keyword>
<dbReference type="InterPro" id="IPR023614">
    <property type="entry name" value="Porin_dom_sf"/>
</dbReference>
<organism evidence="13">
    <name type="scientific">Ralstonia syzygii R24</name>
    <dbReference type="NCBI Taxonomy" id="907261"/>
    <lineage>
        <taxon>Bacteria</taxon>
        <taxon>Pseudomonadati</taxon>
        <taxon>Pseudomonadota</taxon>
        <taxon>Betaproteobacteria</taxon>
        <taxon>Burkholderiales</taxon>
        <taxon>Burkholderiaceae</taxon>
        <taxon>Ralstonia</taxon>
        <taxon>Ralstonia solanacearum species complex</taxon>
    </lineage>
</organism>
<keyword evidence="10" id="KW-0998">Cell outer membrane</keyword>
<keyword evidence="3" id="KW-0813">Transport</keyword>
<evidence type="ECO:0000256" key="7">
    <source>
        <dbReference type="ARBA" id="ARBA00023065"/>
    </source>
</evidence>
<evidence type="ECO:0000256" key="10">
    <source>
        <dbReference type="ARBA" id="ARBA00023237"/>
    </source>
</evidence>
<evidence type="ECO:0000256" key="5">
    <source>
        <dbReference type="ARBA" id="ARBA00022692"/>
    </source>
</evidence>
<keyword evidence="6 11" id="KW-0732">Signal</keyword>
<reference evidence="13" key="2">
    <citation type="submission" date="2011-04" db="EMBL/GenBank/DDBJ databases">
        <authorList>
            <person name="Genoscope - CEA"/>
        </authorList>
    </citation>
    <scope>NUCLEOTIDE SEQUENCE</scope>
    <source>
        <strain evidence="13">R24</strain>
    </source>
</reference>
<evidence type="ECO:0000313" key="13">
    <source>
        <dbReference type="EMBL" id="CCA88772.1"/>
    </source>
</evidence>
<keyword evidence="9" id="KW-0472">Membrane</keyword>
<dbReference type="AlphaFoldDB" id="G3A4D7"/>
<keyword evidence="8" id="KW-0626">Porin</keyword>
<keyword evidence="7" id="KW-0406">Ion transport</keyword>
<dbReference type="PRINTS" id="PR00184">
    <property type="entry name" value="NEISSPPORIN"/>
</dbReference>
<dbReference type="Pfam" id="PF13609">
    <property type="entry name" value="Porin_4"/>
    <property type="match status" value="1"/>
</dbReference>
<dbReference type="Gene3D" id="2.40.160.10">
    <property type="entry name" value="Porin"/>
    <property type="match status" value="1"/>
</dbReference>
<evidence type="ECO:0000256" key="11">
    <source>
        <dbReference type="SAM" id="SignalP"/>
    </source>
</evidence>
<dbReference type="RefSeq" id="WP_197331639.1">
    <property type="nucleotide sequence ID" value="NZ_CP115944.1"/>
</dbReference>
<feature type="domain" description="Porin" evidence="12">
    <location>
        <begin position="8"/>
        <end position="320"/>
    </location>
</feature>
<evidence type="ECO:0000256" key="3">
    <source>
        <dbReference type="ARBA" id="ARBA00022448"/>
    </source>
</evidence>
<name>G3A4D7_9RALS</name>
<reference evidence="13" key="1">
    <citation type="journal article" date="2011" name="PLoS ONE">
        <title>Ralstonia syzygii, the Blood Disease Bacterium and some Asian R. solanacearum strains form a single genomic species despite divergent lifestyles.</title>
        <authorList>
            <person name="Remenant B."/>
            <person name="de Cambiaire J.C."/>
            <person name="Cellier G."/>
            <person name="Jacobs J.M."/>
            <person name="Mangenot S."/>
            <person name="Barbe V."/>
            <person name="Lajus A."/>
            <person name="Vallenet D."/>
            <person name="Medigue C."/>
            <person name="Fegan M."/>
            <person name="Allen C."/>
            <person name="Prior P."/>
        </authorList>
    </citation>
    <scope>NUCLEOTIDE SEQUENCE</scope>
    <source>
        <strain evidence="13">R24</strain>
    </source>
</reference>
<dbReference type="CDD" id="cd00342">
    <property type="entry name" value="gram_neg_porins"/>
    <property type="match status" value="1"/>
</dbReference>
<evidence type="ECO:0000259" key="12">
    <source>
        <dbReference type="Pfam" id="PF13609"/>
    </source>
</evidence>
<dbReference type="InterPro" id="IPR002299">
    <property type="entry name" value="Porin_Neis"/>
</dbReference>
<dbReference type="PANTHER" id="PTHR34501:SF9">
    <property type="entry name" value="MAJOR OUTER MEMBRANE PROTEIN P.IA"/>
    <property type="match status" value="1"/>
</dbReference>